<protein>
    <submittedName>
        <fullName evidence="2">Uncharacterized protein</fullName>
    </submittedName>
</protein>
<reference evidence="2" key="1">
    <citation type="submission" date="2022-04" db="EMBL/GenBank/DDBJ databases">
        <title>Carnegiea gigantea Genome sequencing and assembly v2.</title>
        <authorList>
            <person name="Copetti D."/>
            <person name="Sanderson M.J."/>
            <person name="Burquez A."/>
            <person name="Wojciechowski M.F."/>
        </authorList>
    </citation>
    <scope>NUCLEOTIDE SEQUENCE</scope>
    <source>
        <strain evidence="2">SGP5-SGP5p</strain>
        <tissue evidence="2">Aerial part</tissue>
    </source>
</reference>
<dbReference type="PANTHER" id="PTHR33148">
    <property type="entry name" value="PLASTID MOVEMENT IMPAIRED PROTEIN-RELATED"/>
    <property type="match status" value="1"/>
</dbReference>
<dbReference type="Pfam" id="PF14009">
    <property type="entry name" value="PADRE"/>
    <property type="match status" value="1"/>
</dbReference>
<accession>A0A9Q1QIC1</accession>
<dbReference type="OrthoDB" id="1406886at2759"/>
<dbReference type="Proteomes" id="UP001153076">
    <property type="component" value="Unassembled WGS sequence"/>
</dbReference>
<proteinExistence type="predicted"/>
<dbReference type="EMBL" id="JAKOGI010000132">
    <property type="protein sequence ID" value="KAJ8442904.1"/>
    <property type="molecule type" value="Genomic_DNA"/>
</dbReference>
<name>A0A9Q1QIC1_9CARY</name>
<comment type="caution">
    <text evidence="2">The sequence shown here is derived from an EMBL/GenBank/DDBJ whole genome shotgun (WGS) entry which is preliminary data.</text>
</comment>
<dbReference type="InterPro" id="IPR025322">
    <property type="entry name" value="PADRE_dom"/>
</dbReference>
<feature type="region of interest" description="Disordered" evidence="1">
    <location>
        <begin position="176"/>
        <end position="196"/>
    </location>
</feature>
<evidence type="ECO:0000313" key="3">
    <source>
        <dbReference type="Proteomes" id="UP001153076"/>
    </source>
</evidence>
<sequence>MGNCVLNGCNSSPPGHQVGAGAADHDHHQQMMIKVVTANGAIMELYAPLTADQITSEFPGHALFRSPDPAHSDPLLRKDSLHPGHLYYLLPLSAARAAAAASPSASDAMTPYRISMDDPRVEWKGSDPDRYRGRNHTGVWKVRLVINPEQLSEILSQDSRTEELIESVRAVAKCGGAATPVTTPSARAGDSDESSF</sequence>
<evidence type="ECO:0000313" key="2">
    <source>
        <dbReference type="EMBL" id="KAJ8442904.1"/>
    </source>
</evidence>
<gene>
    <name evidence="2" type="ORF">Cgig2_022270</name>
</gene>
<dbReference type="PANTHER" id="PTHR33148:SF41">
    <property type="entry name" value="DUF4228 DOMAIN PROTEIN"/>
    <property type="match status" value="1"/>
</dbReference>
<organism evidence="2 3">
    <name type="scientific">Carnegiea gigantea</name>
    <dbReference type="NCBI Taxonomy" id="171969"/>
    <lineage>
        <taxon>Eukaryota</taxon>
        <taxon>Viridiplantae</taxon>
        <taxon>Streptophyta</taxon>
        <taxon>Embryophyta</taxon>
        <taxon>Tracheophyta</taxon>
        <taxon>Spermatophyta</taxon>
        <taxon>Magnoliopsida</taxon>
        <taxon>eudicotyledons</taxon>
        <taxon>Gunneridae</taxon>
        <taxon>Pentapetalae</taxon>
        <taxon>Caryophyllales</taxon>
        <taxon>Cactineae</taxon>
        <taxon>Cactaceae</taxon>
        <taxon>Cactoideae</taxon>
        <taxon>Echinocereeae</taxon>
        <taxon>Carnegiea</taxon>
    </lineage>
</organism>
<dbReference type="AlphaFoldDB" id="A0A9Q1QIC1"/>
<evidence type="ECO:0000256" key="1">
    <source>
        <dbReference type="SAM" id="MobiDB-lite"/>
    </source>
</evidence>
<keyword evidence="3" id="KW-1185">Reference proteome</keyword>